<proteinExistence type="predicted"/>
<sequence length="405" mass="45646">MPRVRRSARLKEKRKQDEVMDSSHSDLPHSLSFMNAVSESWECPTPPSGKHLIPDATIVFSRRASLRSTKRLNEEAPSVSRCSQPQKSKEHSAADDLSQQLDDLVDNMITSECQASAGYLPCPQVANPSTLTPATMHEADSASMKVNGLEGECIPLEQVPLAEDIQASNGFQERVNKGHSKSTSMVARPCPSFSLNLTEMVQMWNEEDDEVDSIRLSLSMDVVDGYQVKPEYMPILRKIISKHGDIANSCTVTRMKYRSHLLEMTCDIIIELQDKNLSKIKEDDLQEMISAVNELKTTKLDIGWLHQRLVEILEVRQMLKESGKLKEKKESIRQTIEIVERELKACEAEKMAIEARYQSILDREIVCKKNLTRARNESAMINATISDAKSKVKRFLNCSLADGLL</sequence>
<keyword evidence="2" id="KW-1185">Reference proteome</keyword>
<reference evidence="1 2" key="1">
    <citation type="journal article" date="2022" name="DNA Res.">
        <title>Chromosomal-level genome assembly of the orchid tree Bauhinia variegata (Leguminosae; Cercidoideae) supports the allotetraploid origin hypothesis of Bauhinia.</title>
        <authorList>
            <person name="Zhong Y."/>
            <person name="Chen Y."/>
            <person name="Zheng D."/>
            <person name="Pang J."/>
            <person name="Liu Y."/>
            <person name="Luo S."/>
            <person name="Meng S."/>
            <person name="Qian L."/>
            <person name="Wei D."/>
            <person name="Dai S."/>
            <person name="Zhou R."/>
        </authorList>
    </citation>
    <scope>NUCLEOTIDE SEQUENCE [LARGE SCALE GENOMIC DNA]</scope>
    <source>
        <strain evidence="1">BV-YZ2020</strain>
    </source>
</reference>
<evidence type="ECO:0000313" key="2">
    <source>
        <dbReference type="Proteomes" id="UP000828941"/>
    </source>
</evidence>
<comment type="caution">
    <text evidence="1">The sequence shown here is derived from an EMBL/GenBank/DDBJ whole genome shotgun (WGS) entry which is preliminary data.</text>
</comment>
<dbReference type="EMBL" id="CM039433">
    <property type="protein sequence ID" value="KAI4327657.1"/>
    <property type="molecule type" value="Genomic_DNA"/>
</dbReference>
<protein>
    <submittedName>
        <fullName evidence="1">Uncharacterized protein</fullName>
    </submittedName>
</protein>
<organism evidence="1 2">
    <name type="scientific">Bauhinia variegata</name>
    <name type="common">Purple orchid tree</name>
    <name type="synonym">Phanera variegata</name>
    <dbReference type="NCBI Taxonomy" id="167791"/>
    <lineage>
        <taxon>Eukaryota</taxon>
        <taxon>Viridiplantae</taxon>
        <taxon>Streptophyta</taxon>
        <taxon>Embryophyta</taxon>
        <taxon>Tracheophyta</taxon>
        <taxon>Spermatophyta</taxon>
        <taxon>Magnoliopsida</taxon>
        <taxon>eudicotyledons</taxon>
        <taxon>Gunneridae</taxon>
        <taxon>Pentapetalae</taxon>
        <taxon>rosids</taxon>
        <taxon>fabids</taxon>
        <taxon>Fabales</taxon>
        <taxon>Fabaceae</taxon>
        <taxon>Cercidoideae</taxon>
        <taxon>Cercideae</taxon>
        <taxon>Bauhiniinae</taxon>
        <taxon>Bauhinia</taxon>
    </lineage>
</organism>
<name>A0ACB9MTY1_BAUVA</name>
<gene>
    <name evidence="1" type="ORF">L6164_020093</name>
</gene>
<accession>A0ACB9MTY1</accession>
<evidence type="ECO:0000313" key="1">
    <source>
        <dbReference type="EMBL" id="KAI4327657.1"/>
    </source>
</evidence>
<dbReference type="Proteomes" id="UP000828941">
    <property type="component" value="Chromosome 8"/>
</dbReference>